<name>C1EBG9_MICCC</name>
<reference evidence="2 3" key="1">
    <citation type="journal article" date="2009" name="Science">
        <title>Green evolution and dynamic adaptations revealed by genomes of the marine picoeukaryotes Micromonas.</title>
        <authorList>
            <person name="Worden A.Z."/>
            <person name="Lee J.H."/>
            <person name="Mock T."/>
            <person name="Rouze P."/>
            <person name="Simmons M.P."/>
            <person name="Aerts A.L."/>
            <person name="Allen A.E."/>
            <person name="Cuvelier M.L."/>
            <person name="Derelle E."/>
            <person name="Everett M.V."/>
            <person name="Foulon E."/>
            <person name="Grimwood J."/>
            <person name="Gundlach H."/>
            <person name="Henrissat B."/>
            <person name="Napoli C."/>
            <person name="McDonald S.M."/>
            <person name="Parker M.S."/>
            <person name="Rombauts S."/>
            <person name="Salamov A."/>
            <person name="Von Dassow P."/>
            <person name="Badger J.H."/>
            <person name="Coutinho P.M."/>
            <person name="Demir E."/>
            <person name="Dubchak I."/>
            <person name="Gentemann C."/>
            <person name="Eikrem W."/>
            <person name="Gready J.E."/>
            <person name="John U."/>
            <person name="Lanier W."/>
            <person name="Lindquist E.A."/>
            <person name="Lucas S."/>
            <person name="Mayer K.F."/>
            <person name="Moreau H."/>
            <person name="Not F."/>
            <person name="Otillar R."/>
            <person name="Panaud O."/>
            <person name="Pangilinan J."/>
            <person name="Paulsen I."/>
            <person name="Piegu B."/>
            <person name="Poliakov A."/>
            <person name="Robbens S."/>
            <person name="Schmutz J."/>
            <person name="Toulza E."/>
            <person name="Wyss T."/>
            <person name="Zelensky A."/>
            <person name="Zhou K."/>
            <person name="Armbrust E.V."/>
            <person name="Bhattacharya D."/>
            <person name="Goodenough U.W."/>
            <person name="Van de Peer Y."/>
            <person name="Grigoriev I.V."/>
        </authorList>
    </citation>
    <scope>NUCLEOTIDE SEQUENCE [LARGE SCALE GENOMIC DNA]</scope>
    <source>
        <strain evidence="3">RCC299 / NOUM17</strain>
    </source>
</reference>
<proteinExistence type="predicted"/>
<gene>
    <name evidence="2" type="ORF">MICPUN_60426</name>
</gene>
<keyword evidence="1" id="KW-0812">Transmembrane</keyword>
<evidence type="ECO:0000256" key="1">
    <source>
        <dbReference type="SAM" id="Phobius"/>
    </source>
</evidence>
<keyword evidence="1" id="KW-1133">Transmembrane helix</keyword>
<dbReference type="InterPro" id="IPR045499">
    <property type="entry name" value="DUF6492"/>
</dbReference>
<dbReference type="Proteomes" id="UP000002009">
    <property type="component" value="Chromosome 7"/>
</dbReference>
<dbReference type="AlphaFoldDB" id="C1EBG9"/>
<dbReference type="InParanoid" id="C1EBG9"/>
<dbReference type="GeneID" id="8245063"/>
<protein>
    <submittedName>
        <fullName evidence="2">Uncharacterized protein</fullName>
    </submittedName>
</protein>
<dbReference type="KEGG" id="mis:MICPUN_60426"/>
<dbReference type="OrthoDB" id="195004at2759"/>
<sequence>MRTPTRAASRRPFGRLQILPWVIAVSALAWSLSMRLEMASYNHELVARQVAIVEGRGSTPRGHPSAGHDCEPCPRCVQGSMASGLKATDASPDHRAVTFVLVATMNANNGPRVAALLASVQKYVEKDRSAVHTLLAVVPDAELRWWELAAAALGDQPAFKIGVLAESAALRSGVEALKRAAPKTGRREARGLGYRIQMLLKLGVAEHVPTDFYVTFDCDVVLARPLHLGDLVRKDENGALKGVTQGSMGGPHAHRWLSSSLDSFFGTNPGSAQQKGGVDGAHDCRVSNLMHTVGVTPAVMSKHGAIATLKRLERRAEEEGKRGWDEYLFSALEDGLDWTEYGLYAAGTCLDGSFNRYHVVDPKVRLYDAALQEDGSKFMDPKVMNEAFGPNPFVVVQSIGGSDATSAADALYSHLGNPAVEATR</sequence>
<dbReference type="Pfam" id="PF20102">
    <property type="entry name" value="DUF6492"/>
    <property type="match status" value="1"/>
</dbReference>
<evidence type="ECO:0000313" key="2">
    <source>
        <dbReference type="EMBL" id="ACO65380.1"/>
    </source>
</evidence>
<keyword evidence="1" id="KW-0472">Membrane</keyword>
<organism evidence="2 3">
    <name type="scientific">Micromonas commoda (strain RCC299 / NOUM17 / CCMP2709)</name>
    <name type="common">Picoplanktonic green alga</name>
    <dbReference type="NCBI Taxonomy" id="296587"/>
    <lineage>
        <taxon>Eukaryota</taxon>
        <taxon>Viridiplantae</taxon>
        <taxon>Chlorophyta</taxon>
        <taxon>Mamiellophyceae</taxon>
        <taxon>Mamiellales</taxon>
        <taxon>Mamiellaceae</taxon>
        <taxon>Micromonas</taxon>
    </lineage>
</organism>
<dbReference type="EMBL" id="CP001328">
    <property type="protein sequence ID" value="ACO65380.1"/>
    <property type="molecule type" value="Genomic_DNA"/>
</dbReference>
<keyword evidence="3" id="KW-1185">Reference proteome</keyword>
<feature type="transmembrane region" description="Helical" evidence="1">
    <location>
        <begin position="12"/>
        <end position="32"/>
    </location>
</feature>
<accession>C1EBG9</accession>
<evidence type="ECO:0000313" key="3">
    <source>
        <dbReference type="Proteomes" id="UP000002009"/>
    </source>
</evidence>
<dbReference type="RefSeq" id="XP_002504122.1">
    <property type="nucleotide sequence ID" value="XM_002504076.1"/>
</dbReference>